<dbReference type="EMBL" id="CAWUPB010000079">
    <property type="protein sequence ID" value="CAK7323317.1"/>
    <property type="molecule type" value="Genomic_DNA"/>
</dbReference>
<dbReference type="AlphaFoldDB" id="A0AAV1QS23"/>
<evidence type="ECO:0000313" key="3">
    <source>
        <dbReference type="Proteomes" id="UP001314170"/>
    </source>
</evidence>
<comment type="caution">
    <text evidence="2">The sequence shown here is derived from an EMBL/GenBank/DDBJ whole genome shotgun (WGS) entry which is preliminary data.</text>
</comment>
<proteinExistence type="predicted"/>
<protein>
    <submittedName>
        <fullName evidence="2">Uncharacterized protein</fullName>
    </submittedName>
</protein>
<gene>
    <name evidence="2" type="ORF">DCAF_LOCUS940</name>
</gene>
<name>A0AAV1QS23_9ROSI</name>
<keyword evidence="3" id="KW-1185">Reference proteome</keyword>
<organism evidence="2 3">
    <name type="scientific">Dovyalis caffra</name>
    <dbReference type="NCBI Taxonomy" id="77055"/>
    <lineage>
        <taxon>Eukaryota</taxon>
        <taxon>Viridiplantae</taxon>
        <taxon>Streptophyta</taxon>
        <taxon>Embryophyta</taxon>
        <taxon>Tracheophyta</taxon>
        <taxon>Spermatophyta</taxon>
        <taxon>Magnoliopsida</taxon>
        <taxon>eudicotyledons</taxon>
        <taxon>Gunneridae</taxon>
        <taxon>Pentapetalae</taxon>
        <taxon>rosids</taxon>
        <taxon>fabids</taxon>
        <taxon>Malpighiales</taxon>
        <taxon>Salicaceae</taxon>
        <taxon>Flacourtieae</taxon>
        <taxon>Dovyalis</taxon>
    </lineage>
</organism>
<feature type="region of interest" description="Disordered" evidence="1">
    <location>
        <begin position="41"/>
        <end position="60"/>
    </location>
</feature>
<evidence type="ECO:0000313" key="2">
    <source>
        <dbReference type="EMBL" id="CAK7323317.1"/>
    </source>
</evidence>
<evidence type="ECO:0000256" key="1">
    <source>
        <dbReference type="SAM" id="MobiDB-lite"/>
    </source>
</evidence>
<dbReference type="Proteomes" id="UP001314170">
    <property type="component" value="Unassembled WGS sequence"/>
</dbReference>
<reference evidence="2 3" key="1">
    <citation type="submission" date="2024-01" db="EMBL/GenBank/DDBJ databases">
        <authorList>
            <person name="Waweru B."/>
        </authorList>
    </citation>
    <scope>NUCLEOTIDE SEQUENCE [LARGE SCALE GENOMIC DNA]</scope>
</reference>
<accession>A0AAV1QS23</accession>
<sequence length="124" mass="13664">MTIIMASSFPEKIKKKICYKGGKAIKGIEIKVLEKPLAKPIDNKAQPKKQEKPTSPEPVTGHLGLVEAYVFMVVLGQHPNSINLINRVEGQVLIARVVVVVVTDVRVTIHADVNMVMEIIPHHA</sequence>